<evidence type="ECO:0000256" key="4">
    <source>
        <dbReference type="ARBA" id="ARBA00022729"/>
    </source>
</evidence>
<dbReference type="Gene3D" id="3.10.105.10">
    <property type="entry name" value="Dipeptide-binding Protein, Domain 3"/>
    <property type="match status" value="1"/>
</dbReference>
<feature type="domain" description="Solute-binding protein family 5" evidence="5">
    <location>
        <begin position="90"/>
        <end position="454"/>
    </location>
</feature>
<dbReference type="AlphaFoldDB" id="B0C8C1"/>
<dbReference type="RefSeq" id="WP_012164297.1">
    <property type="nucleotide sequence ID" value="NC_009925.1"/>
</dbReference>
<dbReference type="KEGG" id="amr:AM1_3956"/>
<evidence type="ECO:0000256" key="2">
    <source>
        <dbReference type="ARBA" id="ARBA00005695"/>
    </source>
</evidence>
<keyword evidence="7" id="KW-1185">Reference proteome</keyword>
<comment type="subcellular location">
    <subcellularLocation>
        <location evidence="1">Cell envelope</location>
    </subcellularLocation>
</comment>
<evidence type="ECO:0000256" key="1">
    <source>
        <dbReference type="ARBA" id="ARBA00004196"/>
    </source>
</evidence>
<dbReference type="GO" id="GO:1904680">
    <property type="term" value="F:peptide transmembrane transporter activity"/>
    <property type="evidence" value="ECO:0007669"/>
    <property type="project" value="TreeGrafter"/>
</dbReference>
<accession>B0C8C1</accession>
<evidence type="ECO:0000259" key="5">
    <source>
        <dbReference type="Pfam" id="PF00496"/>
    </source>
</evidence>
<protein>
    <submittedName>
        <fullName evidence="6">Oligopeptide ABC transporter periplasmic substrate-binding protein</fullName>
    </submittedName>
</protein>
<sequence>MVNAIATRFQLHKRSRQWIGLFCLVVFLVLSCSPRPSGLPNSAGEGRITLGSTAKIRTIDPADAYELFPATLLYNMGETLYTYDLDNTTLQPQLATALPTVSEDGLTYTIPLRQGVVFHDQTPFNAEAMAFSLRRFMENGGQPSFLLAEPIADVKATGDYELQITLNQPFAALPALLTFFGACAVSPQAYTIGPGEFKPKSFVGTGPYKLVDYRSDNIRLDVFEQYWGDKPANPGVTLQFFSTPANLYNQFKIGSIDVGYQGLETDQIQQLQAEASSAEWQVIEAKGNAVTHMVLNLKQKPLDQVSVRRALALLVDRPLITERVYEGQAEPLYSLIPGTFETARPVFQSKYGDGDAAQARQLLTAAGYSAQNPLTLDLWYPSNYVARRLTANLMKAIVQERSQGILKLKLEGVESTVGNNSLSKGIYPAYLVNWYPDFFDPDTYIQPFLSCGKGTEKNGCEDGASRSLGSFYYNSKVNQLIEQQRQTQDAQERQTLLTQIQEILAEDIPYIPLVQRKEYAFSGKGIAGVQITKTQQFPLWTIRKS</sequence>
<dbReference type="Gene3D" id="3.90.76.10">
    <property type="entry name" value="Dipeptide-binding Protein, Domain 1"/>
    <property type="match status" value="1"/>
</dbReference>
<keyword evidence="3" id="KW-0813">Transport</keyword>
<dbReference type="GO" id="GO:0043190">
    <property type="term" value="C:ATP-binding cassette (ABC) transporter complex"/>
    <property type="evidence" value="ECO:0007669"/>
    <property type="project" value="InterPro"/>
</dbReference>
<dbReference type="SUPFAM" id="SSF53850">
    <property type="entry name" value="Periplasmic binding protein-like II"/>
    <property type="match status" value="1"/>
</dbReference>
<dbReference type="Proteomes" id="UP000000268">
    <property type="component" value="Chromosome"/>
</dbReference>
<dbReference type="PANTHER" id="PTHR30290:SF10">
    <property type="entry name" value="PERIPLASMIC OLIGOPEPTIDE-BINDING PROTEIN-RELATED"/>
    <property type="match status" value="1"/>
</dbReference>
<name>B0C8C1_ACAM1</name>
<dbReference type="Gene3D" id="3.40.190.10">
    <property type="entry name" value="Periplasmic binding protein-like II"/>
    <property type="match status" value="1"/>
</dbReference>
<keyword evidence="4" id="KW-0732">Signal</keyword>
<reference evidence="6 7" key="1">
    <citation type="journal article" date="2008" name="Proc. Natl. Acad. Sci. U.S.A.">
        <title>Niche adaptation and genome expansion in the chlorophyll d-producing cyanobacterium Acaryochloris marina.</title>
        <authorList>
            <person name="Swingley W.D."/>
            <person name="Chen M."/>
            <person name="Cheung P.C."/>
            <person name="Conrad A.L."/>
            <person name="Dejesa L.C."/>
            <person name="Hao J."/>
            <person name="Honchak B.M."/>
            <person name="Karbach L.E."/>
            <person name="Kurdoglu A."/>
            <person name="Lahiri S."/>
            <person name="Mastrian S.D."/>
            <person name="Miyashita H."/>
            <person name="Page L."/>
            <person name="Ramakrishna P."/>
            <person name="Satoh S."/>
            <person name="Sattley W.M."/>
            <person name="Shimada Y."/>
            <person name="Taylor H.L."/>
            <person name="Tomo T."/>
            <person name="Tsuchiya T."/>
            <person name="Wang Z.T."/>
            <person name="Raymond J."/>
            <person name="Mimuro M."/>
            <person name="Blankenship R.E."/>
            <person name="Touchman J.W."/>
        </authorList>
    </citation>
    <scope>NUCLEOTIDE SEQUENCE [LARGE SCALE GENOMIC DNA]</scope>
    <source>
        <strain evidence="7">MBIC 11017</strain>
    </source>
</reference>
<dbReference type="eggNOG" id="COG0747">
    <property type="taxonomic scope" value="Bacteria"/>
</dbReference>
<dbReference type="InterPro" id="IPR000914">
    <property type="entry name" value="SBP_5_dom"/>
</dbReference>
<dbReference type="InterPro" id="IPR030678">
    <property type="entry name" value="Peptide/Ni-bd"/>
</dbReference>
<evidence type="ECO:0000256" key="3">
    <source>
        <dbReference type="ARBA" id="ARBA00022448"/>
    </source>
</evidence>
<dbReference type="GO" id="GO:0030313">
    <property type="term" value="C:cell envelope"/>
    <property type="evidence" value="ECO:0007669"/>
    <property type="project" value="UniProtKB-SubCell"/>
</dbReference>
<dbReference type="CDD" id="cd08519">
    <property type="entry name" value="PBP2_NikA_DppA_OppA_like_20"/>
    <property type="match status" value="1"/>
</dbReference>
<organism evidence="6 7">
    <name type="scientific">Acaryochloris marina (strain MBIC 11017)</name>
    <dbReference type="NCBI Taxonomy" id="329726"/>
    <lineage>
        <taxon>Bacteria</taxon>
        <taxon>Bacillati</taxon>
        <taxon>Cyanobacteriota</taxon>
        <taxon>Cyanophyceae</taxon>
        <taxon>Acaryochloridales</taxon>
        <taxon>Acaryochloridaceae</taxon>
        <taxon>Acaryochloris</taxon>
    </lineage>
</organism>
<evidence type="ECO:0000313" key="6">
    <source>
        <dbReference type="EMBL" id="ABW28941.1"/>
    </source>
</evidence>
<gene>
    <name evidence="6" type="ordered locus">AM1_3956</name>
</gene>
<dbReference type="OrthoDB" id="9796817at2"/>
<evidence type="ECO:0000313" key="7">
    <source>
        <dbReference type="Proteomes" id="UP000000268"/>
    </source>
</evidence>
<comment type="similarity">
    <text evidence="2">Belongs to the bacterial solute-binding protein 5 family.</text>
</comment>
<dbReference type="InterPro" id="IPR039424">
    <property type="entry name" value="SBP_5"/>
</dbReference>
<dbReference type="STRING" id="329726.AM1_3956"/>
<dbReference type="EMBL" id="CP000828">
    <property type="protein sequence ID" value="ABW28941.1"/>
    <property type="molecule type" value="Genomic_DNA"/>
</dbReference>
<dbReference type="PANTHER" id="PTHR30290">
    <property type="entry name" value="PERIPLASMIC BINDING COMPONENT OF ABC TRANSPORTER"/>
    <property type="match status" value="1"/>
</dbReference>
<dbReference type="Pfam" id="PF00496">
    <property type="entry name" value="SBP_bac_5"/>
    <property type="match status" value="1"/>
</dbReference>
<dbReference type="PIRSF" id="PIRSF002741">
    <property type="entry name" value="MppA"/>
    <property type="match status" value="1"/>
</dbReference>
<dbReference type="GO" id="GO:0015833">
    <property type="term" value="P:peptide transport"/>
    <property type="evidence" value="ECO:0007669"/>
    <property type="project" value="TreeGrafter"/>
</dbReference>
<dbReference type="HOGENOM" id="CLU_017028_7_2_3"/>
<proteinExistence type="inferred from homology"/>
<dbReference type="GO" id="GO:0042597">
    <property type="term" value="C:periplasmic space"/>
    <property type="evidence" value="ECO:0007669"/>
    <property type="project" value="UniProtKB-ARBA"/>
</dbReference>